<sequence>MDRQVALDVGKAIGEVLAINWRDMDGCWVDYIKIRVKLDISKPLRWVVYLVRVDGVVYLVGVDGEENRAIKSGHRSESTAGKGDYVMGQRGKGMTRTRDEISDSCSPSGMRIDQIRRIRNKCKKSKVGNEEAIDESPIRMICRKLSEGGSPFKAAVGDQPHLEPCDSSLKVVMDDFQMVMDELALVDVKPDKGWFTWTNNHEGNSEVRECLDRFLVLASWSGCVLFLPSSVLRRTCSDHDAILLDTLGRKSREDIRDSRLSFQFEACWANRNEAKDMIKRVWDQCKGVDGSLGDLKRGRIVSGA</sequence>
<gene>
    <name evidence="2" type="ORF">GOBAR_AA23562</name>
</gene>
<organism evidence="2 3">
    <name type="scientific">Gossypium barbadense</name>
    <name type="common">Sea Island cotton</name>
    <name type="synonym">Hibiscus barbadensis</name>
    <dbReference type="NCBI Taxonomy" id="3634"/>
    <lineage>
        <taxon>Eukaryota</taxon>
        <taxon>Viridiplantae</taxon>
        <taxon>Streptophyta</taxon>
        <taxon>Embryophyta</taxon>
        <taxon>Tracheophyta</taxon>
        <taxon>Spermatophyta</taxon>
        <taxon>Magnoliopsida</taxon>
        <taxon>eudicotyledons</taxon>
        <taxon>Gunneridae</taxon>
        <taxon>Pentapetalae</taxon>
        <taxon>rosids</taxon>
        <taxon>malvids</taxon>
        <taxon>Malvales</taxon>
        <taxon>Malvaceae</taxon>
        <taxon>Malvoideae</taxon>
        <taxon>Gossypium</taxon>
    </lineage>
</organism>
<accession>A0A2P5X177</accession>
<dbReference type="Proteomes" id="UP000239757">
    <property type="component" value="Unassembled WGS sequence"/>
</dbReference>
<dbReference type="AlphaFoldDB" id="A0A2P5X177"/>
<dbReference type="OrthoDB" id="990388at2759"/>
<evidence type="ECO:0000313" key="2">
    <source>
        <dbReference type="EMBL" id="PPR97100.1"/>
    </source>
</evidence>
<reference evidence="2 3" key="1">
    <citation type="submission" date="2015-01" db="EMBL/GenBank/DDBJ databases">
        <title>Genome of allotetraploid Gossypium barbadense reveals genomic plasticity and fiber elongation in cotton evolution.</title>
        <authorList>
            <person name="Chen X."/>
            <person name="Liu X."/>
            <person name="Zhao B."/>
            <person name="Zheng H."/>
            <person name="Hu Y."/>
            <person name="Lu G."/>
            <person name="Yang C."/>
            <person name="Chen J."/>
            <person name="Shan C."/>
            <person name="Zhang L."/>
            <person name="Zhou Y."/>
            <person name="Wang L."/>
            <person name="Guo W."/>
            <person name="Bai Y."/>
            <person name="Ruan J."/>
            <person name="Shangguan X."/>
            <person name="Mao Y."/>
            <person name="Jiang J."/>
            <person name="Zhu Y."/>
            <person name="Lei J."/>
            <person name="Kang H."/>
            <person name="Chen S."/>
            <person name="He X."/>
            <person name="Wang R."/>
            <person name="Wang Y."/>
            <person name="Chen J."/>
            <person name="Wang L."/>
            <person name="Yu S."/>
            <person name="Wang B."/>
            <person name="Wei J."/>
            <person name="Song S."/>
            <person name="Lu X."/>
            <person name="Gao Z."/>
            <person name="Gu W."/>
            <person name="Deng X."/>
            <person name="Ma D."/>
            <person name="Wang S."/>
            <person name="Liang W."/>
            <person name="Fang L."/>
            <person name="Cai C."/>
            <person name="Zhu X."/>
            <person name="Zhou B."/>
            <person name="Zhang Y."/>
            <person name="Chen Z."/>
            <person name="Xu S."/>
            <person name="Zhu R."/>
            <person name="Wang S."/>
            <person name="Zhang T."/>
            <person name="Zhao G."/>
        </authorList>
    </citation>
    <scope>NUCLEOTIDE SEQUENCE [LARGE SCALE GENOMIC DNA]</scope>
    <source>
        <strain evidence="3">cv. Xinhai21</strain>
        <tissue evidence="2">Leaf</tissue>
    </source>
</reference>
<dbReference type="InterPro" id="IPR036691">
    <property type="entry name" value="Endo/exonu/phosph_ase_sf"/>
</dbReference>
<evidence type="ECO:0008006" key="4">
    <source>
        <dbReference type="Google" id="ProtNLM"/>
    </source>
</evidence>
<dbReference type="PANTHER" id="PTHR33710">
    <property type="entry name" value="BNAC02G09200D PROTEIN"/>
    <property type="match status" value="1"/>
</dbReference>
<evidence type="ECO:0000313" key="3">
    <source>
        <dbReference type="Proteomes" id="UP000239757"/>
    </source>
</evidence>
<dbReference type="PANTHER" id="PTHR33710:SF64">
    <property type="entry name" value="ENDONUCLEASE_EXONUCLEASE_PHOSPHATASE DOMAIN-CONTAINING PROTEIN"/>
    <property type="match status" value="1"/>
</dbReference>
<dbReference type="EMBL" id="KZ665927">
    <property type="protein sequence ID" value="PPR97100.1"/>
    <property type="molecule type" value="Genomic_DNA"/>
</dbReference>
<name>A0A2P5X177_GOSBA</name>
<feature type="region of interest" description="Disordered" evidence="1">
    <location>
        <begin position="71"/>
        <end position="106"/>
    </location>
</feature>
<evidence type="ECO:0000256" key="1">
    <source>
        <dbReference type="SAM" id="MobiDB-lite"/>
    </source>
</evidence>
<proteinExistence type="predicted"/>
<dbReference type="SUPFAM" id="SSF56219">
    <property type="entry name" value="DNase I-like"/>
    <property type="match status" value="1"/>
</dbReference>
<protein>
    <recommendedName>
        <fullName evidence="4">DUF4283 domain-containing protein</fullName>
    </recommendedName>
</protein>